<reference evidence="2" key="1">
    <citation type="submission" date="2014-09" db="EMBL/GenBank/DDBJ databases">
        <authorList>
            <person name="Sharma Rahul"/>
            <person name="Thines Marco"/>
        </authorList>
    </citation>
    <scope>NUCLEOTIDE SEQUENCE [LARGE SCALE GENOMIC DNA]</scope>
</reference>
<evidence type="ECO:0000313" key="1">
    <source>
        <dbReference type="EMBL" id="CEG48654.1"/>
    </source>
</evidence>
<proteinExistence type="predicted"/>
<keyword evidence="2" id="KW-1185">Reference proteome</keyword>
<dbReference type="AlphaFoldDB" id="A0A0P1B2Z1"/>
<evidence type="ECO:0000313" key="2">
    <source>
        <dbReference type="Proteomes" id="UP000054928"/>
    </source>
</evidence>
<dbReference type="EMBL" id="CCYD01002939">
    <property type="protein sequence ID" value="CEG48654.1"/>
    <property type="molecule type" value="Genomic_DNA"/>
</dbReference>
<dbReference type="RefSeq" id="XP_024585023.1">
    <property type="nucleotide sequence ID" value="XM_024719755.1"/>
</dbReference>
<dbReference type="GeneID" id="36401520"/>
<name>A0A0P1B2Z1_PLAHL</name>
<organism evidence="1 2">
    <name type="scientific">Plasmopara halstedii</name>
    <name type="common">Downy mildew of sunflower</name>
    <dbReference type="NCBI Taxonomy" id="4781"/>
    <lineage>
        <taxon>Eukaryota</taxon>
        <taxon>Sar</taxon>
        <taxon>Stramenopiles</taxon>
        <taxon>Oomycota</taxon>
        <taxon>Peronosporomycetes</taxon>
        <taxon>Peronosporales</taxon>
        <taxon>Peronosporaceae</taxon>
        <taxon>Plasmopara</taxon>
    </lineage>
</organism>
<sequence>MDFIHVTKKSFRPGVVLASYNDTRIDTKSIAGNSLLLQNLLQRYFLTRSVQYVHQAVY</sequence>
<dbReference type="Proteomes" id="UP000054928">
    <property type="component" value="Unassembled WGS sequence"/>
</dbReference>
<accession>A0A0P1B2Z1</accession>
<protein>
    <submittedName>
        <fullName evidence="1">Uncharacterized protein</fullName>
    </submittedName>
</protein>